<dbReference type="eggNOG" id="ENOG502QY4H">
    <property type="taxonomic scope" value="Eukaryota"/>
</dbReference>
<evidence type="ECO:0000256" key="1">
    <source>
        <dbReference type="SAM" id="MobiDB-lite"/>
    </source>
</evidence>
<feature type="compositionally biased region" description="Low complexity" evidence="1">
    <location>
        <begin position="2513"/>
        <end position="2591"/>
    </location>
</feature>
<dbReference type="PANTHER" id="PTHR43737">
    <property type="entry name" value="BLL7424 PROTEIN"/>
    <property type="match status" value="1"/>
</dbReference>
<accession>B8C876</accession>
<keyword evidence="2" id="KW-0732">Signal</keyword>
<dbReference type="InParanoid" id="B8C876"/>
<dbReference type="OMA" id="SWESMWY"/>
<reference evidence="3 4" key="1">
    <citation type="journal article" date="2004" name="Science">
        <title>The genome of the diatom Thalassiosira pseudonana: ecology, evolution, and metabolism.</title>
        <authorList>
            <person name="Armbrust E.V."/>
            <person name="Berges J.A."/>
            <person name="Bowler C."/>
            <person name="Green B.R."/>
            <person name="Martinez D."/>
            <person name="Putnam N.H."/>
            <person name="Zhou S."/>
            <person name="Allen A.E."/>
            <person name="Apt K.E."/>
            <person name="Bechner M."/>
            <person name="Brzezinski M.A."/>
            <person name="Chaal B.K."/>
            <person name="Chiovitti A."/>
            <person name="Davis A.K."/>
            <person name="Demarest M.S."/>
            <person name="Detter J.C."/>
            <person name="Glavina T."/>
            <person name="Goodstein D."/>
            <person name="Hadi M.Z."/>
            <person name="Hellsten U."/>
            <person name="Hildebrand M."/>
            <person name="Jenkins B.D."/>
            <person name="Jurka J."/>
            <person name="Kapitonov V.V."/>
            <person name="Kroger N."/>
            <person name="Lau W.W."/>
            <person name="Lane T.W."/>
            <person name="Larimer F.W."/>
            <person name="Lippmeier J.C."/>
            <person name="Lucas S."/>
            <person name="Medina M."/>
            <person name="Montsant A."/>
            <person name="Obornik M."/>
            <person name="Parker M.S."/>
            <person name="Palenik B."/>
            <person name="Pazour G.J."/>
            <person name="Richardson P.M."/>
            <person name="Rynearson T.A."/>
            <person name="Saito M.A."/>
            <person name="Schwartz D.C."/>
            <person name="Thamatrakoln K."/>
            <person name="Valentin K."/>
            <person name="Vardi A."/>
            <person name="Wilkerson F.P."/>
            <person name="Rokhsar D.S."/>
        </authorList>
    </citation>
    <scope>NUCLEOTIDE SEQUENCE [LARGE SCALE GENOMIC DNA]</scope>
    <source>
        <strain evidence="3 4">CCMP1335</strain>
    </source>
</reference>
<reference evidence="3 4" key="2">
    <citation type="journal article" date="2008" name="Nature">
        <title>The Phaeodactylum genome reveals the evolutionary history of diatom genomes.</title>
        <authorList>
            <person name="Bowler C."/>
            <person name="Allen A.E."/>
            <person name="Badger J.H."/>
            <person name="Grimwood J."/>
            <person name="Jabbari K."/>
            <person name="Kuo A."/>
            <person name="Maheswari U."/>
            <person name="Martens C."/>
            <person name="Maumus F."/>
            <person name="Otillar R.P."/>
            <person name="Rayko E."/>
            <person name="Salamov A."/>
            <person name="Vandepoele K."/>
            <person name="Beszteri B."/>
            <person name="Gruber A."/>
            <person name="Heijde M."/>
            <person name="Katinka M."/>
            <person name="Mock T."/>
            <person name="Valentin K."/>
            <person name="Verret F."/>
            <person name="Berges J.A."/>
            <person name="Brownlee C."/>
            <person name="Cadoret J.P."/>
            <person name="Chiovitti A."/>
            <person name="Choi C.J."/>
            <person name="Coesel S."/>
            <person name="De Martino A."/>
            <person name="Detter J.C."/>
            <person name="Durkin C."/>
            <person name="Falciatore A."/>
            <person name="Fournet J."/>
            <person name="Haruta M."/>
            <person name="Huysman M.J."/>
            <person name="Jenkins B.D."/>
            <person name="Jiroutova K."/>
            <person name="Jorgensen R.E."/>
            <person name="Joubert Y."/>
            <person name="Kaplan A."/>
            <person name="Kroger N."/>
            <person name="Kroth P.G."/>
            <person name="La Roche J."/>
            <person name="Lindquist E."/>
            <person name="Lommer M."/>
            <person name="Martin-Jezequel V."/>
            <person name="Lopez P.J."/>
            <person name="Lucas S."/>
            <person name="Mangogna M."/>
            <person name="McGinnis K."/>
            <person name="Medlin L.K."/>
            <person name="Montsant A."/>
            <person name="Oudot-Le Secq M.P."/>
            <person name="Napoli C."/>
            <person name="Obornik M."/>
            <person name="Parker M.S."/>
            <person name="Petit J.L."/>
            <person name="Porcel B.M."/>
            <person name="Poulsen N."/>
            <person name="Robison M."/>
            <person name="Rychlewski L."/>
            <person name="Rynearson T.A."/>
            <person name="Schmutz J."/>
            <person name="Shapiro H."/>
            <person name="Siaut M."/>
            <person name="Stanley M."/>
            <person name="Sussman M.R."/>
            <person name="Taylor A.R."/>
            <person name="Vardi A."/>
            <person name="von Dassow P."/>
            <person name="Vyverman W."/>
            <person name="Willis A."/>
            <person name="Wyrwicz L.S."/>
            <person name="Rokhsar D.S."/>
            <person name="Weissenbach J."/>
            <person name="Armbrust E.V."/>
            <person name="Green B.R."/>
            <person name="Van de Peer Y."/>
            <person name="Grigoriev I.V."/>
        </authorList>
    </citation>
    <scope>NUCLEOTIDE SEQUENCE [LARGE SCALE GENOMIC DNA]</scope>
    <source>
        <strain evidence="3 4">CCMP1335</strain>
    </source>
</reference>
<dbReference type="EMBL" id="CM000645">
    <property type="protein sequence ID" value="EED90438.1"/>
    <property type="molecule type" value="Genomic_DNA"/>
</dbReference>
<feature type="region of interest" description="Disordered" evidence="1">
    <location>
        <begin position="726"/>
        <end position="900"/>
    </location>
</feature>
<evidence type="ECO:0000256" key="2">
    <source>
        <dbReference type="SAM" id="SignalP"/>
    </source>
</evidence>
<proteinExistence type="predicted"/>
<feature type="compositionally biased region" description="Low complexity" evidence="1">
    <location>
        <begin position="735"/>
        <end position="782"/>
    </location>
</feature>
<sequence>MTMKMNGLMLLNILVILPFITITTAQTTYTCPAYTSRTGTTSTALTGISTSPTTTIKLTSTTATSQLCTLFTIQSSEDGNKIFYIPVGRSYDGNGWESVAGKYDTLSYDCSAGDGTCTVDLSPSDNYFLTSYLYTLTAEQTSARFFERASFGATPSMLGDAITVLDMASWIETQMDVAQTPISSHREYFRKRLNPRLLELMKYGRSGPHACEGNSRWRNFAFTRKDKVMSAGPFYPDWPMTHHNATLESKTISSTTKYLWRFGGHIRTILSVQPILSHNDAVIPDGEYVVCGADELAGSAFGSDRETELYGKFMIEVDGVCRHVKGGNPAVEIDPDYLDAGGHIVDFSGEGANMQDIGVGQDVDSVKLFTRTDYYESNTVICDSFPDPDKADFRNMGWEYSPYYEGRRHPDWDPASRDTLDEPVYALMSDGSYRLHDRRFTPLENTPTNHLADGGGKMTLESVFRDINNSDEDDPKLIAVDADENPRTKSELSGNEQAMFCSNGPPNIFNEAHCTLSTDPNACVRQAADDEDTVVVTKLVPVSLGKINDIAGTTLVQIEGFAFTDNTELPCGVGEMSRWMIMREATTKADCDALGSSVATETYDAFTNLLFYSVDRNEILRDVRMYEQFEDMACNAADDSKSGFAIFVDADSTCYKNIHPQDLNVYFVRDKAIDFIGTSGSLSWSTLTMAYWETARSNATEYEYFGRTGDIVKLEDLMERLGIYADNGGKDRTWAPTGAPSDSPSASPSESSMPSEAPSSLPSIYSDAPSVSSNPSGSPSESVAPSEANGKSRIPSTEPSSEPSSSNSPSLEPSNEPSSEPSSSNNPSSGPTESISPSEYTGQPSNSPSTSSQPSFSPSVSVHPSGIPSEQPSSLPSFSTVPSSVPTTTSEPSSEPSQISQIARTVNDNVFDLIANDPDITYIILETQLDQKSGGVLVCGSEGEIASDSTEDDYFDYWNWRLDSSAPEGEQKKTVWTMLALQGDDQLRQRIAFALSQIFAISPVFLGYNRLSEAYTYFYDIFVRNAHKTYREVLKNVAFSIKMGLQLSHEGSTSLRHGYDTSNRIRFPDENYAREVMQLETIGLDQLNMDGTLKRDSRGNTIPTYDTNDILTFARAWTGFNIGIRRGNYEELDYKEINWMDPMSIDGAGRDWFPKKNLHDGWIGDRYPLCSDMPSQAFLKAGATYKLLGASSQPRYHFEREDWDGNESIKRMTLHSGSTLHGLLCAESGGECTYPTVVTLQDDISCHGMECGSDTLRVVQVSPKVFYEYVRVPCVQMSFLDNAKTVFAGNWGGYGMCGDPAQPIATTTCCPTASGKSEISCNYHGEQVNYDTNMARCANEICPAGTDRIQECNECCETIQYSSGNPKYNKFQWTEGDCSYQVKVRLDAMVAIVHVPETSRVVQYVQNSVKNMNFFHIPWPTDQFLGDEIFPNIDNQCGNGTCVEQDDWTCLCDVAVTNSAAFSSHPLDADTIRSTLNIGAFHPASFGSTYASGTPHPTQNDIIIHHLASVNDYSQDTIFELNDEFGVKIYLKNQLSMIQIGNDVNDYFVQPLREPLTVRNPLSFFDLVKPETRDAYYETEAVIDHLISHPNAAPFIAKQLIQHIGGISNPSPLYVENVATAFAAGTYESTGITFGEGVLSDLTATVAAILLDREATSVSLDADPSYGGIKEPLVKVIQFMRAMGYTQTAWDRNIYPKLYQMVDKVGQMVHESPDQFSFFLPDYLPPGQFAQSSLFAPAAQVLTFSTTIGTVEGLFSMVRNGLSSSGGGFGRSNWGWGALEAGDYSESVGYLDFSPTGTSDQQVQQIADLLTSGRLSSEALAKIVEKFDLQADAATKIRLAQQVIATAPEFHSTNLAIRTGNDRVPTTPKAPTADPYKAIVVLHLSGGMDGFNLLTPHTSCGNYRSYLKNREVLALRESEMLPIKNDDPDQPCEKFGVHNAIPAMKDIYDNGHGIFFANIGHLHKPVTKNNWFTETQTHLFSHKTMEREAQLVDAFQEDGWSTGVLGRMLDVHQRNGLSVVANGIDGKGPMVEGNPGLGRTVDVIPSWGVNTLTRLSLSNTANDLEDIEPLMKYLNEETELNSGIFASYWAQNLVDTLNKTDYMSELLSQTSLINPELFTGSIGKKLGVVSKMMLNHEERKINRDVFFMSMGGYDGHSLSKVNLQNNFPSVNEGIKAFYKEMSDQDMLDNVTFVVLSEFGRTIDHAWGGVSYVFGGQINGTKILGKYPETFEHTDETNIGRGRLVPSRSWESMWYGIANWFGITDDNEMEYVLPNNGNMGCDLYTDKDMYVDGNNTVTGCNDRAVGMKLSMFLKEPRYLTGIEQKKICKAAIAKISSKANVTSRCIVVDQKVIVSIDENRRYLLSDFNGTRHLQGATFTVEAEVGLDYDDTTDGAGADYIENVETFTADMNEEIVNCTGECAFALENVAEVLEFLADVTEAPSLSPSISFQPSDLPSNLPSDLPSLSPSESPSALPSFQPSVSSKPSQHPSSLPSYQPSISHMPSDEPSPVPSNKPSVSLQPSNSPTQGPTSSPTGSPTTAPSRIPSTSPSVSPSENPSTSPSTLPSLSPSVSLEPTDTAPTSTPSEAPSSHPSRDCTNVPNSCGNGGIWTPYTCECLCLAPHCPNDTDQRCTETSCPANYHDTLFQDCTYGCPWFKLGYSCTSGEHIPDDAIAIYRSKDECCFAEMPLDMAGCKKRKSGYLQLSYNGQLVIDDLDCPASGSALIAAAGDIAKSFLSIICGSIPGLSCSNSDKIVITKFCGRDVNVDIGYSSSSGRRFLSGSGNDVVEFTLILNAVAKDDLRQKDSLLNQYLQGSTMDAILGDVLAEVVATSGVAELQVITAIYYSFVNSYIRGLGLYYPAWGDAETCLNDGQQKEYMNDNAESWLYPDLESCCKRYYSWDEVGCLRTNAEATLVSSSGSALAFPDPTADLYYPAWGTTESCVNDGAAPAYMTKQPDTWMHATLAACCKTYYSWNEGYADCITSQGGNAPTQSPIEESWYVDWESFACVQSCVGVGPCGGMHKEWNILHSTKAKCCSEHLWWKTSC</sequence>
<feature type="compositionally biased region" description="Low complexity" evidence="1">
    <location>
        <begin position="2451"/>
        <end position="2494"/>
    </location>
</feature>
<dbReference type="Pfam" id="PF08811">
    <property type="entry name" value="DUF1800"/>
    <property type="match status" value="2"/>
</dbReference>
<dbReference type="PaxDb" id="35128-Thaps23988"/>
<name>B8C876_THAPS</name>
<dbReference type="InterPro" id="IPR014917">
    <property type="entry name" value="DUF1800"/>
</dbReference>
<dbReference type="GeneID" id="7443554"/>
<dbReference type="Pfam" id="PF07394">
    <property type="entry name" value="DUF1501"/>
    <property type="match status" value="1"/>
</dbReference>
<dbReference type="Proteomes" id="UP000001449">
    <property type="component" value="Chromosome 9"/>
</dbReference>
<evidence type="ECO:0000313" key="4">
    <source>
        <dbReference type="Proteomes" id="UP000001449"/>
    </source>
</evidence>
<feature type="compositionally biased region" description="Low complexity" evidence="1">
    <location>
        <begin position="872"/>
        <end position="897"/>
    </location>
</feature>
<feature type="chain" id="PRO_5002869148" evidence="2">
    <location>
        <begin position="26"/>
        <end position="3045"/>
    </location>
</feature>
<feature type="compositionally biased region" description="Low complexity" evidence="1">
    <location>
        <begin position="844"/>
        <end position="865"/>
    </location>
</feature>
<feature type="compositionally biased region" description="Low complexity" evidence="1">
    <location>
        <begin position="795"/>
        <end position="834"/>
    </location>
</feature>
<evidence type="ECO:0000313" key="3">
    <source>
        <dbReference type="EMBL" id="EED90438.1"/>
    </source>
</evidence>
<dbReference type="InterPro" id="IPR010869">
    <property type="entry name" value="DUF1501"/>
</dbReference>
<dbReference type="KEGG" id="tps:THAPSDRAFT_23988"/>
<keyword evidence="4" id="KW-1185">Reference proteome</keyword>
<protein>
    <submittedName>
        <fullName evidence="3">Uncharacterized protein</fullName>
    </submittedName>
</protein>
<organism evidence="3 4">
    <name type="scientific">Thalassiosira pseudonana</name>
    <name type="common">Marine diatom</name>
    <name type="synonym">Cyclotella nana</name>
    <dbReference type="NCBI Taxonomy" id="35128"/>
    <lineage>
        <taxon>Eukaryota</taxon>
        <taxon>Sar</taxon>
        <taxon>Stramenopiles</taxon>
        <taxon>Ochrophyta</taxon>
        <taxon>Bacillariophyta</taxon>
        <taxon>Coscinodiscophyceae</taxon>
        <taxon>Thalassiosirophycidae</taxon>
        <taxon>Thalassiosirales</taxon>
        <taxon>Thalassiosiraceae</taxon>
        <taxon>Thalassiosira</taxon>
    </lineage>
</organism>
<dbReference type="PANTHER" id="PTHR43737:SF1">
    <property type="entry name" value="DUF1501 DOMAIN-CONTAINING PROTEIN"/>
    <property type="match status" value="1"/>
</dbReference>
<dbReference type="RefSeq" id="XP_002292463.1">
    <property type="nucleotide sequence ID" value="XM_002292427.1"/>
</dbReference>
<dbReference type="HOGENOM" id="CLU_225960_0_0_1"/>
<gene>
    <name evidence="3" type="ORF">THAPSDRAFT_23988</name>
</gene>
<feature type="region of interest" description="Disordered" evidence="1">
    <location>
        <begin position="2442"/>
        <end position="2596"/>
    </location>
</feature>
<feature type="signal peptide" evidence="2">
    <location>
        <begin position="1"/>
        <end position="25"/>
    </location>
</feature>